<keyword evidence="3" id="KW-1185">Reference proteome</keyword>
<dbReference type="EMBL" id="JAAMPC010000006">
    <property type="protein sequence ID" value="KAG2307530.1"/>
    <property type="molecule type" value="Genomic_DNA"/>
</dbReference>
<evidence type="ECO:0000313" key="2">
    <source>
        <dbReference type="EMBL" id="KAG2307530.1"/>
    </source>
</evidence>
<evidence type="ECO:0000313" key="3">
    <source>
        <dbReference type="Proteomes" id="UP000886595"/>
    </source>
</evidence>
<proteinExistence type="predicted"/>
<accession>A0A8X7V8Q3</accession>
<organism evidence="2 3">
    <name type="scientific">Brassica carinata</name>
    <name type="common">Ethiopian mustard</name>
    <name type="synonym">Abyssinian cabbage</name>
    <dbReference type="NCBI Taxonomy" id="52824"/>
    <lineage>
        <taxon>Eukaryota</taxon>
        <taxon>Viridiplantae</taxon>
        <taxon>Streptophyta</taxon>
        <taxon>Embryophyta</taxon>
        <taxon>Tracheophyta</taxon>
        <taxon>Spermatophyta</taxon>
        <taxon>Magnoliopsida</taxon>
        <taxon>eudicotyledons</taxon>
        <taxon>Gunneridae</taxon>
        <taxon>Pentapetalae</taxon>
        <taxon>rosids</taxon>
        <taxon>malvids</taxon>
        <taxon>Brassicales</taxon>
        <taxon>Brassicaceae</taxon>
        <taxon>Brassiceae</taxon>
        <taxon>Brassica</taxon>
    </lineage>
</organism>
<feature type="compositionally biased region" description="Basic residues" evidence="1">
    <location>
        <begin position="148"/>
        <end position="158"/>
    </location>
</feature>
<reference evidence="2 3" key="1">
    <citation type="submission" date="2020-02" db="EMBL/GenBank/DDBJ databases">
        <authorList>
            <person name="Ma Q."/>
            <person name="Huang Y."/>
            <person name="Song X."/>
            <person name="Pei D."/>
        </authorList>
    </citation>
    <scope>NUCLEOTIDE SEQUENCE [LARGE SCALE GENOMIC DNA]</scope>
    <source>
        <strain evidence="2">Sxm20200214</strain>
        <tissue evidence="2">Leaf</tissue>
    </source>
</reference>
<feature type="compositionally biased region" description="Acidic residues" evidence="1">
    <location>
        <begin position="92"/>
        <end position="103"/>
    </location>
</feature>
<feature type="compositionally biased region" description="Acidic residues" evidence="1">
    <location>
        <begin position="117"/>
        <end position="127"/>
    </location>
</feature>
<name>A0A8X7V8Q3_BRACI</name>
<gene>
    <name evidence="2" type="ORF">Bca52824_027278</name>
</gene>
<dbReference type="OrthoDB" id="1110418at2759"/>
<sequence>MGVRVSGSFIGPRCGNWKGVAKVSYEDITKLEDSFTDESDLFSVISVTGNGDMFLHTDYTRKGEMEDERVNLLLDRIRDKFDWSNAEWPVMEPEETEMEDIDSEAGKSVDDANVLGDEADVVAEEETSSVNVPGKGKRKVNDEGAETRKKKLLCKQTA</sequence>
<evidence type="ECO:0000256" key="1">
    <source>
        <dbReference type="SAM" id="MobiDB-lite"/>
    </source>
</evidence>
<feature type="region of interest" description="Disordered" evidence="1">
    <location>
        <begin position="88"/>
        <end position="158"/>
    </location>
</feature>
<dbReference type="AlphaFoldDB" id="A0A8X7V8Q3"/>
<protein>
    <submittedName>
        <fullName evidence="2">Uncharacterized protein</fullName>
    </submittedName>
</protein>
<comment type="caution">
    <text evidence="2">The sequence shown here is derived from an EMBL/GenBank/DDBJ whole genome shotgun (WGS) entry which is preliminary data.</text>
</comment>
<dbReference type="Proteomes" id="UP000886595">
    <property type="component" value="Unassembled WGS sequence"/>
</dbReference>